<accession>A0ABX8KYP7</accession>
<dbReference type="Gene3D" id="1.20.5.100">
    <property type="entry name" value="Cytochrome c1, transmembrane anchor, C-terminal"/>
    <property type="match status" value="1"/>
</dbReference>
<evidence type="ECO:0000256" key="2">
    <source>
        <dbReference type="ARBA" id="ARBA00023027"/>
    </source>
</evidence>
<dbReference type="Pfam" id="PF03720">
    <property type="entry name" value="UDPG_MGDP_dh_C"/>
    <property type="match status" value="1"/>
</dbReference>
<dbReference type="PANTHER" id="PTHR43491">
    <property type="entry name" value="UDP-N-ACETYL-D-MANNOSAMINE DEHYDROGENASE"/>
    <property type="match status" value="1"/>
</dbReference>
<keyword evidence="6" id="KW-1185">Reference proteome</keyword>
<dbReference type="PIRSF" id="PIRSF000124">
    <property type="entry name" value="UDPglc_GDPman_dh"/>
    <property type="match status" value="1"/>
</dbReference>
<dbReference type="EMBL" id="CP077302">
    <property type="protein sequence ID" value="QXB19602.1"/>
    <property type="molecule type" value="Genomic_DNA"/>
</dbReference>
<organism evidence="5 6">
    <name type="scientific">Corynebacterium coyleae</name>
    <dbReference type="NCBI Taxonomy" id="53374"/>
    <lineage>
        <taxon>Bacteria</taxon>
        <taxon>Bacillati</taxon>
        <taxon>Actinomycetota</taxon>
        <taxon>Actinomycetes</taxon>
        <taxon>Mycobacteriales</taxon>
        <taxon>Corynebacteriaceae</taxon>
        <taxon>Corynebacterium</taxon>
    </lineage>
</organism>
<comment type="similarity">
    <text evidence="3">Belongs to the UDP-glucose/GDP-mannose dehydrogenase family.</text>
</comment>
<dbReference type="InterPro" id="IPR036220">
    <property type="entry name" value="UDP-Glc/GDP-Man_DH_C_sf"/>
</dbReference>
<dbReference type="NCBIfam" id="TIGR03026">
    <property type="entry name" value="NDP-sugDHase"/>
    <property type="match status" value="1"/>
</dbReference>
<dbReference type="PANTHER" id="PTHR43491:SF1">
    <property type="entry name" value="UDP-N-ACETYL-D-MANNOSAMINE DEHYDROGENASE"/>
    <property type="match status" value="1"/>
</dbReference>
<dbReference type="SUPFAM" id="SSF51735">
    <property type="entry name" value="NAD(P)-binding Rossmann-fold domains"/>
    <property type="match status" value="1"/>
</dbReference>
<evidence type="ECO:0000313" key="5">
    <source>
        <dbReference type="EMBL" id="QXB19602.1"/>
    </source>
</evidence>
<evidence type="ECO:0000259" key="4">
    <source>
        <dbReference type="SMART" id="SM00984"/>
    </source>
</evidence>
<dbReference type="SUPFAM" id="SSF52413">
    <property type="entry name" value="UDP-glucose/GDP-mannose dehydrogenase C-terminal domain"/>
    <property type="match status" value="1"/>
</dbReference>
<dbReference type="InterPro" id="IPR014027">
    <property type="entry name" value="UDP-Glc/GDP-Man_DH_C"/>
</dbReference>
<evidence type="ECO:0000256" key="1">
    <source>
        <dbReference type="ARBA" id="ARBA00023002"/>
    </source>
</evidence>
<sequence length="417" mass="44774">MGYIGLPTAAFLADTGMSVVGVDVNRKVVQMVNDGVLPFVEPGLNELLARVVDCGNLSAQTDVPAADAFVIAVPTPFGEDHAVDPTYVYSATRSIAPVLTGGELIILESTSPPGLTQQVAELVSSLRSDLTLEPGRDNSVYFAHCPERVLPGNVMAEMAENDRIVGGINSESADRASSLYSKFVTGELLVTDATTAELAKLTENSFRDVNIAFANELSMICEDLGVDVWELIELANRHPRVNILNPGPGVGGHCIAVDPWFIVSSSPQSAKLIRTARERNDSKPRFVLEQVAEALRETSNPKIALLGLAFKANIDDLRQSPAVHIAAALAKKYPDASIFAVEPNVRELPGSLVHNKNLILSSFGEAVEGADIVLLLVGHREFLSRKEEIEPGAVIIDTCGAWRTEVGFHAVEDQENC</sequence>
<dbReference type="Proteomes" id="UP000683520">
    <property type="component" value="Chromosome"/>
</dbReference>
<dbReference type="PIRSF" id="PIRSF500136">
    <property type="entry name" value="UDP_ManNAc_DH"/>
    <property type="match status" value="1"/>
</dbReference>
<dbReference type="InterPro" id="IPR001732">
    <property type="entry name" value="UDP-Glc/GDP-Man_DH_N"/>
</dbReference>
<evidence type="ECO:0000256" key="3">
    <source>
        <dbReference type="PIRNR" id="PIRNR000124"/>
    </source>
</evidence>
<keyword evidence="2" id="KW-0520">NAD</keyword>
<evidence type="ECO:0000313" key="6">
    <source>
        <dbReference type="Proteomes" id="UP000683520"/>
    </source>
</evidence>
<feature type="domain" description="UDP-glucose/GDP-mannose dehydrogenase C-terminal" evidence="4">
    <location>
        <begin position="304"/>
        <end position="404"/>
    </location>
</feature>
<reference evidence="5 6" key="1">
    <citation type="submission" date="2021-06" db="EMBL/GenBank/DDBJ databases">
        <title>FDA dAtabase for Regulatory Grade micrObial Sequences (FDA-ARGOS): Supporting development and validation of Infectious Disease Dx tests.</title>
        <authorList>
            <person name="Sproer C."/>
            <person name="Gronow S."/>
            <person name="Severitt S."/>
            <person name="Schroder I."/>
            <person name="Tallon L."/>
            <person name="Sadzewicz L."/>
            <person name="Zhao X."/>
            <person name="Boylan J."/>
            <person name="Ott S."/>
            <person name="Bowen H."/>
            <person name="Vavikolanu K."/>
            <person name="Mehta A."/>
            <person name="Aluvathingal J."/>
            <person name="Nadendla S."/>
            <person name="Lowell S."/>
            <person name="Myers T."/>
            <person name="Yan Y."/>
        </authorList>
    </citation>
    <scope>NUCLEOTIDE SEQUENCE [LARGE SCALE GENOMIC DNA]</scope>
    <source>
        <strain evidence="5 6">FDAARGOS 1425</strain>
    </source>
</reference>
<dbReference type="InterPro" id="IPR017476">
    <property type="entry name" value="UDP-Glc/GDP-Man"/>
</dbReference>
<dbReference type="SUPFAM" id="SSF48179">
    <property type="entry name" value="6-phosphogluconate dehydrogenase C-terminal domain-like"/>
    <property type="match status" value="1"/>
</dbReference>
<keyword evidence="1 5" id="KW-0560">Oxidoreductase</keyword>
<dbReference type="Gene3D" id="3.40.50.720">
    <property type="entry name" value="NAD(P)-binding Rossmann-like Domain"/>
    <property type="match status" value="2"/>
</dbReference>
<dbReference type="InterPro" id="IPR014026">
    <property type="entry name" value="UDP-Glc/GDP-Man_DH_dimer"/>
</dbReference>
<dbReference type="SMART" id="SM00984">
    <property type="entry name" value="UDPG_MGDP_dh_C"/>
    <property type="match status" value="1"/>
</dbReference>
<dbReference type="InterPro" id="IPR008927">
    <property type="entry name" value="6-PGluconate_DH-like_C_sf"/>
</dbReference>
<dbReference type="GO" id="GO:0089714">
    <property type="term" value="F:UDP-N-acetyl-D-mannosamine dehydrogenase activity"/>
    <property type="evidence" value="ECO:0007669"/>
    <property type="project" value="UniProtKB-EC"/>
</dbReference>
<proteinExistence type="inferred from homology"/>
<gene>
    <name evidence="5" type="primary">wecC</name>
    <name evidence="5" type="ORF">I6L55_01475</name>
</gene>
<dbReference type="InterPro" id="IPR036291">
    <property type="entry name" value="NAD(P)-bd_dom_sf"/>
</dbReference>
<dbReference type="EC" id="1.1.1.336" evidence="5"/>
<dbReference type="InterPro" id="IPR028359">
    <property type="entry name" value="UDP_ManNAc/GlcNAc_DH"/>
</dbReference>
<dbReference type="NCBIfam" id="NF008286">
    <property type="entry name" value="PRK11064.1"/>
    <property type="match status" value="1"/>
</dbReference>
<dbReference type="Pfam" id="PF03721">
    <property type="entry name" value="UDPG_MGDP_dh_N"/>
    <property type="match status" value="1"/>
</dbReference>
<name>A0ABX8KYP7_9CORY</name>
<protein>
    <submittedName>
        <fullName evidence="5">UDP-N-acetyl-D-mannosamine dehydrogenase</fullName>
        <ecNumber evidence="5">1.1.1.336</ecNumber>
    </submittedName>
</protein>
<dbReference type="Pfam" id="PF00984">
    <property type="entry name" value="UDPG_MGDP_dh"/>
    <property type="match status" value="1"/>
</dbReference>